<gene>
    <name evidence="2" type="ORF">MES5069_390058</name>
</gene>
<dbReference type="Proteomes" id="UP001153050">
    <property type="component" value="Unassembled WGS sequence"/>
</dbReference>
<protein>
    <submittedName>
        <fullName evidence="2">TfuA domain-containing protein</fullName>
    </submittedName>
</protein>
<reference evidence="2 3" key="1">
    <citation type="submission" date="2022-03" db="EMBL/GenBank/DDBJ databases">
        <authorList>
            <person name="Brunel B."/>
        </authorList>
    </citation>
    <scope>NUCLEOTIDE SEQUENCE [LARGE SCALE GENOMIC DNA]</scope>
    <source>
        <strain evidence="2">STM5069sample</strain>
    </source>
</reference>
<dbReference type="Pfam" id="PF07812">
    <property type="entry name" value="TfuA"/>
    <property type="match status" value="1"/>
</dbReference>
<dbReference type="InterPro" id="IPR012924">
    <property type="entry name" value="TfuA_core"/>
</dbReference>
<evidence type="ECO:0000313" key="2">
    <source>
        <dbReference type="EMBL" id="CAH2403570.1"/>
    </source>
</evidence>
<keyword evidence="3" id="KW-1185">Reference proteome</keyword>
<proteinExistence type="predicted"/>
<dbReference type="RefSeq" id="WP_254019648.1">
    <property type="nucleotide sequence ID" value="NZ_CAKXZT010000134.1"/>
</dbReference>
<organism evidence="2 3">
    <name type="scientific">Mesorhizobium escarrei</name>
    <dbReference type="NCBI Taxonomy" id="666018"/>
    <lineage>
        <taxon>Bacteria</taxon>
        <taxon>Pseudomonadati</taxon>
        <taxon>Pseudomonadota</taxon>
        <taxon>Alphaproteobacteria</taxon>
        <taxon>Hyphomicrobiales</taxon>
        <taxon>Phyllobacteriaceae</taxon>
        <taxon>Mesorhizobium</taxon>
    </lineage>
</organism>
<feature type="domain" description="TfuA-like core" evidence="1">
    <location>
        <begin position="52"/>
        <end position="170"/>
    </location>
</feature>
<accession>A0ABM9E3B5</accession>
<evidence type="ECO:0000313" key="3">
    <source>
        <dbReference type="Proteomes" id="UP001153050"/>
    </source>
</evidence>
<dbReference type="EMBL" id="CAKXZT010000134">
    <property type="protein sequence ID" value="CAH2403570.1"/>
    <property type="molecule type" value="Genomic_DNA"/>
</dbReference>
<evidence type="ECO:0000259" key="1">
    <source>
        <dbReference type="Pfam" id="PF07812"/>
    </source>
</evidence>
<comment type="caution">
    <text evidence="2">The sequence shown here is derived from an EMBL/GenBank/DDBJ whole genome shotgun (WGS) entry which is preliminary data.</text>
</comment>
<sequence>MHELPPIVFIGPTAPREDVLSVLPDALVARPCRRGDLYRYRILKHSIFLIIDGVFGGSLAVPPREVIDVIKDGAVVIGASSMGALRSADCYPAGALGIGIVYRLYRRRAISSEDEVAVTFREDRPYPSLTDPLINIRVALRRAVNLGVMTAADGVSIVAAAKSTHYSHRTWSAAFKDAGVIPPMATQEFLKGADAKRQDAKLAFRRLEKWLRTGALRPQPPKYGPGLFGLLDEGRERGPDPLDGTKIDAIRDDLVAWIVVSGYIHRMHLHGLSTQEITSKLTVEQANTLWAAISTSFDFDAALTGFNVFNRAVREARRLGISPEASDLQDAELELACAHQVSCWNELATSGRLSTPDLAKQRDLHALTKSLRRILFPPASAQEPMEHQPQWERN</sequence>
<name>A0ABM9E3B5_9HYPH</name>